<evidence type="ECO:0000313" key="7">
    <source>
        <dbReference type="EMBL" id="MET3527479.1"/>
    </source>
</evidence>
<evidence type="ECO:0000256" key="2">
    <source>
        <dbReference type="ARBA" id="ARBA00022552"/>
    </source>
</evidence>
<evidence type="ECO:0000256" key="4">
    <source>
        <dbReference type="ARBA" id="ARBA00022679"/>
    </source>
</evidence>
<sequence>MPTALYGHPPRDVIEPPAGAVQLSPLSPGSSDIANLQDGGLDEVAILAPPGAIEARYVLAQGLRVLRPGGELIAAAPKDRGGLRLKKILQGFGCKVSETSRRHHRICVVERPAELTGLEQAIAEGALRRLPSGLWSQPGVFSWDRLDPGSDLLLHNLPPLAGAGADLGCGIGWLARQVLSSPQVISLALIDIDRRAVECARRNVEDTRASFEWGDVRSAAAKLSDLDFVVMNPPFHDGGQEDRALGQAFIKAAAGALRNGGSLWLTANRHLPYEAILAEAFKNVRPVADQGGYKVYEARR</sequence>
<dbReference type="InterPro" id="IPR007848">
    <property type="entry name" value="Small_mtfrase_dom"/>
</dbReference>
<dbReference type="RefSeq" id="WP_331928529.1">
    <property type="nucleotide sequence ID" value="NZ_JBEPLU010000002.1"/>
</dbReference>
<comment type="caution">
    <text evidence="7">The sequence shown here is derived from an EMBL/GenBank/DDBJ whole genome shotgun (WGS) entry which is preliminary data.</text>
</comment>
<evidence type="ECO:0000256" key="1">
    <source>
        <dbReference type="ARBA" id="ARBA00022490"/>
    </source>
</evidence>
<keyword evidence="5" id="KW-0949">S-adenosyl-L-methionine</keyword>
<dbReference type="Gene3D" id="3.40.50.150">
    <property type="entry name" value="Vaccinia Virus protein VP39"/>
    <property type="match status" value="1"/>
</dbReference>
<dbReference type="PANTHER" id="PTHR47816">
    <property type="entry name" value="RIBOSOMAL RNA SMALL SUBUNIT METHYLTRANSFERASE C"/>
    <property type="match status" value="1"/>
</dbReference>
<organism evidence="7 8">
    <name type="scientific">Phenylobacterium koreense</name>
    <dbReference type="NCBI Taxonomy" id="266125"/>
    <lineage>
        <taxon>Bacteria</taxon>
        <taxon>Pseudomonadati</taxon>
        <taxon>Pseudomonadota</taxon>
        <taxon>Alphaproteobacteria</taxon>
        <taxon>Caulobacterales</taxon>
        <taxon>Caulobacteraceae</taxon>
        <taxon>Phenylobacterium</taxon>
    </lineage>
</organism>
<accession>A0ABV2EK95</accession>
<feature type="domain" description="Methyltransferase small" evidence="6">
    <location>
        <begin position="134"/>
        <end position="297"/>
    </location>
</feature>
<evidence type="ECO:0000313" key="8">
    <source>
        <dbReference type="Proteomes" id="UP001549110"/>
    </source>
</evidence>
<dbReference type="EMBL" id="JBEPLU010000002">
    <property type="protein sequence ID" value="MET3527479.1"/>
    <property type="molecule type" value="Genomic_DNA"/>
</dbReference>
<dbReference type="PANTHER" id="PTHR47816:SF4">
    <property type="entry name" value="RIBOSOMAL RNA SMALL SUBUNIT METHYLTRANSFERASE C"/>
    <property type="match status" value="1"/>
</dbReference>
<name>A0ABV2EK95_9CAUL</name>
<gene>
    <name evidence="7" type="ORF">ABID41_002597</name>
</gene>
<keyword evidence="4 7" id="KW-0808">Transferase</keyword>
<proteinExistence type="predicted"/>
<keyword evidence="8" id="KW-1185">Reference proteome</keyword>
<dbReference type="GO" id="GO:0052914">
    <property type="term" value="F:16S rRNA (guanine(1207)-N(2))-methyltransferase activity"/>
    <property type="evidence" value="ECO:0007669"/>
    <property type="project" value="UniProtKB-EC"/>
</dbReference>
<dbReference type="InterPro" id="IPR046977">
    <property type="entry name" value="RsmC/RlmG"/>
</dbReference>
<evidence type="ECO:0000259" key="6">
    <source>
        <dbReference type="Pfam" id="PF05175"/>
    </source>
</evidence>
<evidence type="ECO:0000256" key="5">
    <source>
        <dbReference type="ARBA" id="ARBA00022691"/>
    </source>
</evidence>
<evidence type="ECO:0000256" key="3">
    <source>
        <dbReference type="ARBA" id="ARBA00022603"/>
    </source>
</evidence>
<keyword evidence="3 7" id="KW-0489">Methyltransferase</keyword>
<dbReference type="InterPro" id="IPR002052">
    <property type="entry name" value="DNA_methylase_N6_adenine_CS"/>
</dbReference>
<keyword evidence="1" id="KW-0963">Cytoplasm</keyword>
<dbReference type="SUPFAM" id="SSF53335">
    <property type="entry name" value="S-adenosyl-L-methionine-dependent methyltransferases"/>
    <property type="match status" value="1"/>
</dbReference>
<dbReference type="PROSITE" id="PS00092">
    <property type="entry name" value="N6_MTASE"/>
    <property type="match status" value="1"/>
</dbReference>
<dbReference type="Pfam" id="PF05175">
    <property type="entry name" value="MTS"/>
    <property type="match status" value="1"/>
</dbReference>
<reference evidence="7 8" key="1">
    <citation type="submission" date="2024-06" db="EMBL/GenBank/DDBJ databases">
        <title>Genomic Encyclopedia of Type Strains, Phase IV (KMG-IV): sequencing the most valuable type-strain genomes for metagenomic binning, comparative biology and taxonomic classification.</title>
        <authorList>
            <person name="Goeker M."/>
        </authorList>
    </citation>
    <scope>NUCLEOTIDE SEQUENCE [LARGE SCALE GENOMIC DNA]</scope>
    <source>
        <strain evidence="7 8">DSM 17809</strain>
    </source>
</reference>
<keyword evidence="2" id="KW-0698">rRNA processing</keyword>
<dbReference type="CDD" id="cd02440">
    <property type="entry name" value="AdoMet_MTases"/>
    <property type="match status" value="1"/>
</dbReference>
<dbReference type="InterPro" id="IPR029063">
    <property type="entry name" value="SAM-dependent_MTases_sf"/>
</dbReference>
<protein>
    <submittedName>
        <fullName evidence="7">16S rRNA (Guanine1207-N2)-methyltransferase</fullName>
        <ecNumber evidence="7">2.1.1.172</ecNumber>
    </submittedName>
</protein>
<dbReference type="EC" id="2.1.1.172" evidence="7"/>
<dbReference type="Proteomes" id="UP001549110">
    <property type="component" value="Unassembled WGS sequence"/>
</dbReference>